<dbReference type="AlphaFoldDB" id="A0AAC9LNY1"/>
<evidence type="ECO:0000259" key="3">
    <source>
        <dbReference type="Pfam" id="PF18962"/>
    </source>
</evidence>
<dbReference type="EMBL" id="CP019352">
    <property type="protein sequence ID" value="APY00182.1"/>
    <property type="molecule type" value="Genomic_DNA"/>
</dbReference>
<keyword evidence="5" id="KW-1185">Reference proteome</keyword>
<sequence length="616" mass="68278">MKTYFNTFILCFLTTYCFAQLSVKNDAYIFAKDALVFVEDDINLDDGTTGTDSRFYLRDEAQLIQGSGSTGNSGLGKLSVYQEGTVNNYAYNYWGSPVGAPSSDNNINAEFSVYNVLNDTLSLTTNTPAIIGTSYDGTSSPLVISNYWLYAYSPGTDYSEWDYIGDGTSIPAGYGFTMKGSTSGPQLYDFAGKPNNGDIFVDVAAEQTTLVGNPYPSALDAYAFIHDVDNSNMTGTLYFWEQDPTVNSHYLTDYIGGYASYTITYDPTANSGTGAYIESYLAATFETLGADGFPVNGSPSGTGTNASKSVRRYIPIGQGFNIEGATGITGTQQVVFKNSHRHYEKESSIDSQFFRANNSNSSSNLNQNLTNNSQEIQYNADGFQQLPASTDIRRFRLNVDFNNEVTRQLLHNFTPSATNGFDYGLESPNKSPNPRDSYFIDGTTPYVTQAHAYDIDLTIPLVVTIDQDMPLRVRIYDVQNFNDESIYLHDKVTGIYYDLTVLDFNTNLDSGTYSDRFEITFKSEETLTTNEFEDYSFSVFQNNTISQLVVANPESLSIDSVSLVDITGKQMFKKTILSNNNRYEFSTKNLSDGVYIATITLENNNKLSKKIVITNK</sequence>
<evidence type="ECO:0000256" key="2">
    <source>
        <dbReference type="SAM" id="SignalP"/>
    </source>
</evidence>
<protein>
    <recommendedName>
        <fullName evidence="3">Secretion system C-terminal sorting domain-containing protein</fullName>
    </recommendedName>
</protein>
<feature type="signal peptide" evidence="2">
    <location>
        <begin position="1"/>
        <end position="19"/>
    </location>
</feature>
<dbReference type="Proteomes" id="UP000187506">
    <property type="component" value="Chromosome"/>
</dbReference>
<dbReference type="Pfam" id="PF18962">
    <property type="entry name" value="Por_Secre_tail"/>
    <property type="match status" value="1"/>
</dbReference>
<dbReference type="KEGG" id="lvn:BWR22_07595"/>
<dbReference type="InterPro" id="IPR026444">
    <property type="entry name" value="Secre_tail"/>
</dbReference>
<feature type="domain" description="Secretion system C-terminal sorting" evidence="3">
    <location>
        <begin position="555"/>
        <end position="613"/>
    </location>
</feature>
<gene>
    <name evidence="4" type="ORF">BWR22_07595</name>
</gene>
<dbReference type="RefSeq" id="WP_076733089.1">
    <property type="nucleotide sequence ID" value="NZ_CP019352.1"/>
</dbReference>
<name>A0AAC9LNY1_9FLAO</name>
<reference evidence="4 5" key="1">
    <citation type="submission" date="2017-01" db="EMBL/GenBank/DDBJ databases">
        <title>Complete genome of Lacinutrix venerupis DOK2-8 isolated from seawater in Dokdo.</title>
        <authorList>
            <person name="Chi W.-J."/>
            <person name="Kim J.H."/>
        </authorList>
    </citation>
    <scope>NUCLEOTIDE SEQUENCE [LARGE SCALE GENOMIC DNA]</scope>
    <source>
        <strain evidence="4 5">DOK2-8</strain>
    </source>
</reference>
<evidence type="ECO:0000313" key="4">
    <source>
        <dbReference type="EMBL" id="APY00182.1"/>
    </source>
</evidence>
<evidence type="ECO:0000313" key="5">
    <source>
        <dbReference type="Proteomes" id="UP000187506"/>
    </source>
</evidence>
<organism evidence="4 5">
    <name type="scientific">Lacinutrix venerupis</name>
    <dbReference type="NCBI Taxonomy" id="1486034"/>
    <lineage>
        <taxon>Bacteria</taxon>
        <taxon>Pseudomonadati</taxon>
        <taxon>Bacteroidota</taxon>
        <taxon>Flavobacteriia</taxon>
        <taxon>Flavobacteriales</taxon>
        <taxon>Flavobacteriaceae</taxon>
        <taxon>Lacinutrix</taxon>
    </lineage>
</organism>
<dbReference type="NCBIfam" id="TIGR04183">
    <property type="entry name" value="Por_Secre_tail"/>
    <property type="match status" value="1"/>
</dbReference>
<evidence type="ECO:0000256" key="1">
    <source>
        <dbReference type="ARBA" id="ARBA00022729"/>
    </source>
</evidence>
<accession>A0AAC9LNY1</accession>
<keyword evidence="1 2" id="KW-0732">Signal</keyword>
<feature type="chain" id="PRO_5042196956" description="Secretion system C-terminal sorting domain-containing protein" evidence="2">
    <location>
        <begin position="20"/>
        <end position="616"/>
    </location>
</feature>
<proteinExistence type="predicted"/>